<dbReference type="EMBL" id="UOEE01000343">
    <property type="protein sequence ID" value="VAW02646.1"/>
    <property type="molecule type" value="Genomic_DNA"/>
</dbReference>
<proteinExistence type="predicted"/>
<protein>
    <submittedName>
        <fullName evidence="1">Uncharacterized protein</fullName>
    </submittedName>
</protein>
<evidence type="ECO:0000313" key="1">
    <source>
        <dbReference type="EMBL" id="VAW02646.1"/>
    </source>
</evidence>
<dbReference type="AlphaFoldDB" id="A0A3B0T6T6"/>
<accession>A0A3B0T6T6</accession>
<gene>
    <name evidence="1" type="ORF">MNBD_ALPHA06-1968</name>
</gene>
<name>A0A3B0T6T6_9ZZZZ</name>
<organism evidence="1">
    <name type="scientific">hydrothermal vent metagenome</name>
    <dbReference type="NCBI Taxonomy" id="652676"/>
    <lineage>
        <taxon>unclassified sequences</taxon>
        <taxon>metagenomes</taxon>
        <taxon>ecological metagenomes</taxon>
    </lineage>
</organism>
<sequence length="108" mass="11668">MKLKFATGHVSVRVELAEMQQLVTDGNLSETIELAGGAMTVVVSLVDEDIANMLFDPNTATIGFVYPRPAVEAELAKPSRNGIGGYFEQGVFSLAIDMHDIRQQAADK</sequence>
<reference evidence="1" key="1">
    <citation type="submission" date="2018-06" db="EMBL/GenBank/DDBJ databases">
        <authorList>
            <person name="Zhirakovskaya E."/>
        </authorList>
    </citation>
    <scope>NUCLEOTIDE SEQUENCE</scope>
</reference>